<keyword evidence="2" id="KW-0812">Transmembrane</keyword>
<keyword evidence="5" id="KW-1185">Reference proteome</keyword>
<evidence type="ECO:0000256" key="1">
    <source>
        <dbReference type="SAM" id="MobiDB-lite"/>
    </source>
</evidence>
<keyword evidence="2" id="KW-1133">Transmembrane helix</keyword>
<feature type="compositionally biased region" description="Basic and acidic residues" evidence="1">
    <location>
        <begin position="142"/>
        <end position="152"/>
    </location>
</feature>
<name>A0ABP7LQB2_9ACTN</name>
<feature type="region of interest" description="Disordered" evidence="1">
    <location>
        <begin position="90"/>
        <end position="161"/>
    </location>
</feature>
<keyword evidence="2" id="KW-0472">Membrane</keyword>
<reference evidence="5" key="1">
    <citation type="journal article" date="2019" name="Int. J. Syst. Evol. Microbiol.">
        <title>The Global Catalogue of Microorganisms (GCM) 10K type strain sequencing project: providing services to taxonomists for standard genome sequencing and annotation.</title>
        <authorList>
            <consortium name="The Broad Institute Genomics Platform"/>
            <consortium name="The Broad Institute Genome Sequencing Center for Infectious Disease"/>
            <person name="Wu L."/>
            <person name="Ma J."/>
        </authorList>
    </citation>
    <scope>NUCLEOTIDE SEQUENCE [LARGE SCALE GENOMIC DNA]</scope>
    <source>
        <strain evidence="5">JCM 16578</strain>
    </source>
</reference>
<feature type="region of interest" description="Disordered" evidence="1">
    <location>
        <begin position="192"/>
        <end position="266"/>
    </location>
</feature>
<proteinExistence type="predicted"/>
<protein>
    <submittedName>
        <fullName evidence="4">Helix-turn-helix transcriptional regulator</fullName>
    </submittedName>
</protein>
<feature type="compositionally biased region" description="Gly residues" evidence="1">
    <location>
        <begin position="207"/>
        <end position="217"/>
    </location>
</feature>
<dbReference type="CDD" id="cd00093">
    <property type="entry name" value="HTH_XRE"/>
    <property type="match status" value="1"/>
</dbReference>
<sequence>MVSGVDAADAFGQSLRELKERSGLSYGLLAKRLHMSTSTLHRYCNGDVVPTDYAPVERLARLCKASPEELVELHRRWVLADAVRERKGRTAAVQAARPAEPDADAGPGQERADGDSAGSTVEPAAGGTAADGSGAAMEPAPQDDRGAVHEEPVTGARSGTRRRIRSAVLVPVGALAVLGAATLAWNPFSGTGASGVQSPPRASSTVGGRGPAVGLGTAGPTAPSPSRSGDGADTAADAGRSPEPGAGSLGSSPPATDRADMGSGVPLTVNTRPYAWEDQCSQHYLIDRSAQQVPPPPTEQDAPGWVSALGAVSSGEQYVSLTVQGTGSRTVVLEDLRVRVVSSDAPLAWNDYSMAVGCGGGVGTQAFGVDLDAGRPSAVPAQGQRDFPFKVSESDPEVFHVLARSAAHDVRWYLELEWSSGARHGTVRIDDHGKPFRTSGDTGRPGYDFPLGGAEWITRQGG</sequence>
<evidence type="ECO:0000256" key="2">
    <source>
        <dbReference type="SAM" id="Phobius"/>
    </source>
</evidence>
<gene>
    <name evidence="4" type="ORF">GCM10022207_89890</name>
</gene>
<dbReference type="Proteomes" id="UP001501563">
    <property type="component" value="Unassembled WGS sequence"/>
</dbReference>
<evidence type="ECO:0000313" key="4">
    <source>
        <dbReference type="EMBL" id="GAA3906506.1"/>
    </source>
</evidence>
<dbReference type="Pfam" id="PF13560">
    <property type="entry name" value="HTH_31"/>
    <property type="match status" value="1"/>
</dbReference>
<dbReference type="EMBL" id="BAAAZA010000065">
    <property type="protein sequence ID" value="GAA3906506.1"/>
    <property type="molecule type" value="Genomic_DNA"/>
</dbReference>
<accession>A0ABP7LQB2</accession>
<organism evidence="4 5">
    <name type="scientific">Streptomyces lannensis</name>
    <dbReference type="NCBI Taxonomy" id="766498"/>
    <lineage>
        <taxon>Bacteria</taxon>
        <taxon>Bacillati</taxon>
        <taxon>Actinomycetota</taxon>
        <taxon>Actinomycetes</taxon>
        <taxon>Kitasatosporales</taxon>
        <taxon>Streptomycetaceae</taxon>
        <taxon>Streptomyces</taxon>
    </lineage>
</organism>
<dbReference type="PROSITE" id="PS50943">
    <property type="entry name" value="HTH_CROC1"/>
    <property type="match status" value="1"/>
</dbReference>
<feature type="compositionally biased region" description="Polar residues" evidence="1">
    <location>
        <begin position="192"/>
        <end position="206"/>
    </location>
</feature>
<dbReference type="SUPFAM" id="SSF47413">
    <property type="entry name" value="lambda repressor-like DNA-binding domains"/>
    <property type="match status" value="1"/>
</dbReference>
<dbReference type="InterPro" id="IPR010982">
    <property type="entry name" value="Lambda_DNA-bd_dom_sf"/>
</dbReference>
<dbReference type="InterPro" id="IPR001387">
    <property type="entry name" value="Cro/C1-type_HTH"/>
</dbReference>
<feature type="domain" description="HTH cro/C1-type" evidence="3">
    <location>
        <begin position="15"/>
        <end position="70"/>
    </location>
</feature>
<feature type="transmembrane region" description="Helical" evidence="2">
    <location>
        <begin position="167"/>
        <end position="188"/>
    </location>
</feature>
<dbReference type="SMART" id="SM00530">
    <property type="entry name" value="HTH_XRE"/>
    <property type="match status" value="1"/>
</dbReference>
<comment type="caution">
    <text evidence="4">The sequence shown here is derived from an EMBL/GenBank/DDBJ whole genome shotgun (WGS) entry which is preliminary data.</text>
</comment>
<evidence type="ECO:0000259" key="3">
    <source>
        <dbReference type="PROSITE" id="PS50943"/>
    </source>
</evidence>
<feature type="compositionally biased region" description="Low complexity" evidence="1">
    <location>
        <begin position="229"/>
        <end position="239"/>
    </location>
</feature>
<feature type="compositionally biased region" description="Low complexity" evidence="1">
    <location>
        <begin position="124"/>
        <end position="136"/>
    </location>
</feature>
<feature type="region of interest" description="Disordered" evidence="1">
    <location>
        <begin position="429"/>
        <end position="451"/>
    </location>
</feature>
<dbReference type="Gene3D" id="1.10.260.40">
    <property type="entry name" value="lambda repressor-like DNA-binding domains"/>
    <property type="match status" value="1"/>
</dbReference>
<evidence type="ECO:0000313" key="5">
    <source>
        <dbReference type="Proteomes" id="UP001501563"/>
    </source>
</evidence>